<keyword evidence="1" id="KW-0808">Transferase</keyword>
<protein>
    <submittedName>
        <fullName evidence="1">SAM-dependent methyltransferase</fullName>
    </submittedName>
</protein>
<sequence>MLKLSSRLQNIAQYVTEGSRVADIGSDHALLPVYLVQSGKSPSAIAGELNTGPLLAARKQVAAAGLSAKIEVRQGNGLAVLQPGEADTVTIAGMGGSLMKDILEEGFQAGKLEGVRELVLQPNIGEELVRQWLVQRGWHLAEELIMEEDGKIYELLHAVRLSPDQIKETPDIYDAGFLQVNAAAPSKQRLLLKMGPYLLRKPNAVFFKKWKSELAKLERVTAQLALAEQPGAEEKLQQFKSEMDAIQEVLQCLQTDKPSFS</sequence>
<dbReference type="PANTHER" id="PTHR38451">
    <property type="entry name" value="TRNA (ADENINE(22)-N(1))-METHYLTRANSFERASE"/>
    <property type="match status" value="1"/>
</dbReference>
<proteinExistence type="predicted"/>
<reference evidence="1 2" key="1">
    <citation type="submission" date="2019-01" db="EMBL/GenBank/DDBJ databases">
        <title>Genome sequencing of strain FW100M-2.</title>
        <authorList>
            <person name="Heo J."/>
            <person name="Kim S.-J."/>
            <person name="Kim J.-S."/>
            <person name="Hong S.-B."/>
            <person name="Kwon S.-W."/>
        </authorList>
    </citation>
    <scope>NUCLEOTIDE SEQUENCE [LARGE SCALE GENOMIC DNA]</scope>
    <source>
        <strain evidence="1 2">FW100M-2</strain>
    </source>
</reference>
<dbReference type="GO" id="GO:0160105">
    <property type="term" value="F:tRNA (adenine(22)-N1)-methyltransferase activity"/>
    <property type="evidence" value="ECO:0007669"/>
    <property type="project" value="InterPro"/>
</dbReference>
<dbReference type="SUPFAM" id="SSF53335">
    <property type="entry name" value="S-adenosyl-L-methionine-dependent methyltransferases"/>
    <property type="match status" value="1"/>
</dbReference>
<dbReference type="Gene3D" id="1.10.287.1890">
    <property type="match status" value="1"/>
</dbReference>
<dbReference type="Gene3D" id="3.40.50.150">
    <property type="entry name" value="Vaccinia Virus protein VP39"/>
    <property type="match status" value="1"/>
</dbReference>
<dbReference type="GO" id="GO:0032259">
    <property type="term" value="P:methylation"/>
    <property type="evidence" value="ECO:0007669"/>
    <property type="project" value="UniProtKB-KW"/>
</dbReference>
<evidence type="ECO:0000313" key="1">
    <source>
        <dbReference type="EMBL" id="QAY66289.1"/>
    </source>
</evidence>
<dbReference type="PIRSF" id="PIRSF018637">
    <property type="entry name" value="TrmK"/>
    <property type="match status" value="1"/>
</dbReference>
<keyword evidence="1" id="KW-0489">Methyltransferase</keyword>
<dbReference type="KEGG" id="pprt:ET464_07615"/>
<dbReference type="PANTHER" id="PTHR38451:SF1">
    <property type="entry name" value="TRNA (ADENINE(22)-N(1))-METHYLTRANSFERASE"/>
    <property type="match status" value="1"/>
</dbReference>
<name>A0A4P6EX26_9BACL</name>
<dbReference type="AlphaFoldDB" id="A0A4P6EX26"/>
<evidence type="ECO:0000313" key="2">
    <source>
        <dbReference type="Proteomes" id="UP000293568"/>
    </source>
</evidence>
<gene>
    <name evidence="1" type="ORF">ET464_07615</name>
</gene>
<dbReference type="RefSeq" id="WP_129439721.1">
    <property type="nucleotide sequence ID" value="NZ_CP035492.1"/>
</dbReference>
<organism evidence="1 2">
    <name type="scientific">Paenibacillus protaetiae</name>
    <dbReference type="NCBI Taxonomy" id="2509456"/>
    <lineage>
        <taxon>Bacteria</taxon>
        <taxon>Bacillati</taxon>
        <taxon>Bacillota</taxon>
        <taxon>Bacilli</taxon>
        <taxon>Bacillales</taxon>
        <taxon>Paenibacillaceae</taxon>
        <taxon>Paenibacillus</taxon>
    </lineage>
</organism>
<dbReference type="EMBL" id="CP035492">
    <property type="protein sequence ID" value="QAY66289.1"/>
    <property type="molecule type" value="Genomic_DNA"/>
</dbReference>
<dbReference type="Proteomes" id="UP000293568">
    <property type="component" value="Chromosome"/>
</dbReference>
<dbReference type="Pfam" id="PF04816">
    <property type="entry name" value="TrmK"/>
    <property type="match status" value="1"/>
</dbReference>
<accession>A0A4P6EX26</accession>
<keyword evidence="2" id="KW-1185">Reference proteome</keyword>
<dbReference type="OrthoDB" id="5881184at2"/>
<dbReference type="InterPro" id="IPR006901">
    <property type="entry name" value="TrmK"/>
</dbReference>
<dbReference type="InterPro" id="IPR029063">
    <property type="entry name" value="SAM-dependent_MTases_sf"/>
</dbReference>